<evidence type="ECO:0000256" key="3">
    <source>
        <dbReference type="SAM" id="SignalP"/>
    </source>
</evidence>
<evidence type="ECO:0000256" key="1">
    <source>
        <dbReference type="SAM" id="MobiDB-lite"/>
    </source>
</evidence>
<name>A0AA36FJI7_OCTVU</name>
<protein>
    <recommendedName>
        <fullName evidence="6">Dentin sialophosphoprotein-like</fullName>
    </recommendedName>
</protein>
<feature type="transmembrane region" description="Helical" evidence="2">
    <location>
        <begin position="358"/>
        <end position="383"/>
    </location>
</feature>
<feature type="signal peptide" evidence="3">
    <location>
        <begin position="1"/>
        <end position="20"/>
    </location>
</feature>
<dbReference type="EMBL" id="OX597837">
    <property type="protein sequence ID" value="CAI9739972.1"/>
    <property type="molecule type" value="Genomic_DNA"/>
</dbReference>
<keyword evidence="2" id="KW-0812">Transmembrane</keyword>
<evidence type="ECO:0008006" key="6">
    <source>
        <dbReference type="Google" id="ProtNLM"/>
    </source>
</evidence>
<keyword evidence="2" id="KW-1133">Transmembrane helix</keyword>
<feature type="compositionally biased region" description="Polar residues" evidence="1">
    <location>
        <begin position="250"/>
        <end position="264"/>
    </location>
</feature>
<dbReference type="AlphaFoldDB" id="A0AA36FJI7"/>
<accession>A0AA36FJI7</accession>
<evidence type="ECO:0000313" key="4">
    <source>
        <dbReference type="EMBL" id="CAI9739972.1"/>
    </source>
</evidence>
<dbReference type="Proteomes" id="UP001162480">
    <property type="component" value="Chromosome 24"/>
</dbReference>
<feature type="compositionally biased region" description="Basic and acidic residues" evidence="1">
    <location>
        <begin position="223"/>
        <end position="234"/>
    </location>
</feature>
<feature type="region of interest" description="Disordered" evidence="1">
    <location>
        <begin position="199"/>
        <end position="287"/>
    </location>
</feature>
<feature type="compositionally biased region" description="Polar residues" evidence="1">
    <location>
        <begin position="272"/>
        <end position="287"/>
    </location>
</feature>
<keyword evidence="5" id="KW-1185">Reference proteome</keyword>
<keyword evidence="3" id="KW-0732">Signal</keyword>
<proteinExistence type="predicted"/>
<gene>
    <name evidence="4" type="ORF">OCTVUL_1B031369</name>
</gene>
<sequence length="418" mass="46174">MRRNLWQLHLVPVIAMYPLAIRFNSLTLPADNHDFCSWPFNRTYNVEIKHRSLTRSSCEEISEAECNDTTIRFNPKFITSQNIVSVPLESIVLLTIHLKNRESPSSVTSRLAFKLHESMETNNNYELQELNHKSSVSIHFLQLWKNSLSIKNDTNALEKEANACPENNPDDSKTTAQGDLFSYSEKAIWKMIDENDKRAKISDSSSNNNDTQKKLSDINWSSGEKENINKEHLSKNTQPGSKNGNDDGLSMTSMPTDTDNSQVNPKADPTGNYPNNLEKNSTDDSLVNSTEASLVNSTDDSLVNSTEASLVNSTDDSLVNSTEASLVNSTDTSLVNSTAISEPITMTGKIEEESSDVIIWPVAIGLVIGIPSLIIFSIAFCIITKQSQAILPALNIDIKGLHALLADIAEMQLVAIIA</sequence>
<evidence type="ECO:0000313" key="5">
    <source>
        <dbReference type="Proteomes" id="UP001162480"/>
    </source>
</evidence>
<keyword evidence="2" id="KW-0472">Membrane</keyword>
<reference evidence="4" key="1">
    <citation type="submission" date="2023-08" db="EMBL/GenBank/DDBJ databases">
        <authorList>
            <person name="Alioto T."/>
            <person name="Alioto T."/>
            <person name="Gomez Garrido J."/>
        </authorList>
    </citation>
    <scope>NUCLEOTIDE SEQUENCE</scope>
</reference>
<evidence type="ECO:0000256" key="2">
    <source>
        <dbReference type="SAM" id="Phobius"/>
    </source>
</evidence>
<organism evidence="4 5">
    <name type="scientific">Octopus vulgaris</name>
    <name type="common">Common octopus</name>
    <dbReference type="NCBI Taxonomy" id="6645"/>
    <lineage>
        <taxon>Eukaryota</taxon>
        <taxon>Metazoa</taxon>
        <taxon>Spiralia</taxon>
        <taxon>Lophotrochozoa</taxon>
        <taxon>Mollusca</taxon>
        <taxon>Cephalopoda</taxon>
        <taxon>Coleoidea</taxon>
        <taxon>Octopodiformes</taxon>
        <taxon>Octopoda</taxon>
        <taxon>Incirrata</taxon>
        <taxon>Octopodidae</taxon>
        <taxon>Octopus</taxon>
    </lineage>
</organism>
<feature type="chain" id="PRO_5041469478" description="Dentin sialophosphoprotein-like" evidence="3">
    <location>
        <begin position="21"/>
        <end position="418"/>
    </location>
</feature>